<name>A0A840A3H8_9CAUL</name>
<dbReference type="InterPro" id="IPR001830">
    <property type="entry name" value="Glyco_trans_20"/>
</dbReference>
<reference evidence="11 12" key="1">
    <citation type="submission" date="2020-08" db="EMBL/GenBank/DDBJ databases">
        <title>Genomic Encyclopedia of Type Strains, Phase IV (KMG-IV): sequencing the most valuable type-strain genomes for metagenomic binning, comparative biology and taxonomic classification.</title>
        <authorList>
            <person name="Goeker M."/>
        </authorList>
    </citation>
    <scope>NUCLEOTIDE SEQUENCE [LARGE SCALE GENOMIC DNA]</scope>
    <source>
        <strain evidence="11 12">DSM 21793</strain>
    </source>
</reference>
<dbReference type="EMBL" id="JACIDK010000005">
    <property type="protein sequence ID" value="MBB3892509.1"/>
    <property type="molecule type" value="Genomic_DNA"/>
</dbReference>
<comment type="function">
    <text evidence="9">Probably involved in the osmoprotection via the biosynthesis of trehalose. Catalyzes the transfer of glucose from UDP-alpha-D-glucose (UDP-Glc) to D-glucose 6-phosphate (Glc-6-P) to form trehalose-6-phosphate. Acts with retention of the anomeric configuration of the UDP-sugar donor.</text>
</comment>
<proteinExistence type="inferred from homology"/>
<dbReference type="NCBIfam" id="TIGR02400">
    <property type="entry name" value="trehalose_OtsA"/>
    <property type="match status" value="1"/>
</dbReference>
<dbReference type="AlphaFoldDB" id="A0A840A3H8"/>
<dbReference type="CDD" id="cd03788">
    <property type="entry name" value="GT20_TPS"/>
    <property type="match status" value="1"/>
</dbReference>
<dbReference type="PANTHER" id="PTHR10788:SF106">
    <property type="entry name" value="BCDNA.GH08860"/>
    <property type="match status" value="1"/>
</dbReference>
<gene>
    <name evidence="11" type="ORF">GGQ61_003245</name>
</gene>
<evidence type="ECO:0000256" key="7">
    <source>
        <dbReference type="ARBA" id="ARBA00022679"/>
    </source>
</evidence>
<feature type="region of interest" description="Disordered" evidence="10">
    <location>
        <begin position="461"/>
        <end position="542"/>
    </location>
</feature>
<comment type="subunit">
    <text evidence="3 9">Homotetramer.</text>
</comment>
<evidence type="ECO:0000256" key="2">
    <source>
        <dbReference type="ARBA" id="ARBA00008799"/>
    </source>
</evidence>
<keyword evidence="6 9" id="KW-0328">Glycosyltransferase</keyword>
<comment type="catalytic activity">
    <reaction evidence="8 9">
        <text>D-glucose 6-phosphate + UDP-alpha-D-glucose = alpha,alpha-trehalose 6-phosphate + UDP + H(+)</text>
        <dbReference type="Rhea" id="RHEA:18889"/>
        <dbReference type="ChEBI" id="CHEBI:15378"/>
        <dbReference type="ChEBI" id="CHEBI:58223"/>
        <dbReference type="ChEBI" id="CHEBI:58429"/>
        <dbReference type="ChEBI" id="CHEBI:58885"/>
        <dbReference type="ChEBI" id="CHEBI:61548"/>
        <dbReference type="EC" id="2.4.1.15"/>
    </reaction>
</comment>
<comment type="similarity">
    <text evidence="2 9">Belongs to the glycosyltransferase 20 family.</text>
</comment>
<protein>
    <recommendedName>
        <fullName evidence="5 9">Trehalose-6-phosphate synthase</fullName>
        <ecNumber evidence="4 9">2.4.1.15</ecNumber>
    </recommendedName>
    <alternativeName>
        <fullName evidence="9">Osmoregulatory trehalose synthesis protein A</fullName>
    </alternativeName>
    <alternativeName>
        <fullName evidence="9">UDP-glucose-glucosephosphate glucosyltransferase</fullName>
    </alternativeName>
</protein>
<evidence type="ECO:0000256" key="1">
    <source>
        <dbReference type="ARBA" id="ARBA00005199"/>
    </source>
</evidence>
<comment type="pathway">
    <text evidence="1 9">Glycan biosynthesis; trehalose biosynthesis.</text>
</comment>
<evidence type="ECO:0000256" key="8">
    <source>
        <dbReference type="ARBA" id="ARBA00048039"/>
    </source>
</evidence>
<dbReference type="Pfam" id="PF00982">
    <property type="entry name" value="Glyco_transf_20"/>
    <property type="match status" value="1"/>
</dbReference>
<dbReference type="GO" id="GO:0003825">
    <property type="term" value="F:alpha,alpha-trehalose-phosphate synthase (UDP-forming) activity"/>
    <property type="evidence" value="ECO:0007669"/>
    <property type="project" value="UniProtKB-UniRule"/>
</dbReference>
<evidence type="ECO:0000256" key="9">
    <source>
        <dbReference type="RuleBase" id="RU362045"/>
    </source>
</evidence>
<dbReference type="Proteomes" id="UP000530564">
    <property type="component" value="Unassembled WGS sequence"/>
</dbReference>
<evidence type="ECO:0000256" key="4">
    <source>
        <dbReference type="ARBA" id="ARBA00012538"/>
    </source>
</evidence>
<sequence length="542" mass="60593">MSRLIVVSNRVTPPAGKGEETVGGLAMALAAALREYSGLWFGWSGKTTPEFTGQLNLQRVEGVTVATVDLEEADLNEYYNGYANKTLWPLFHYRQDLTAYDRSFDEGYQRVNRRFAETLAPLIEPDDLIWVHDYHLIPLARELRELGVKNRIGFFLHIPWPAHQLLITLPRHRQLVEALFAYDLVGFQTPEYRQAFEEYVLNEARGVVTGDGQLRAFGRVVQAGAFPIGIDAADFAELSESTIARRTFDIMSAHTAFRKVVIGVDRLDYSKGVEERFLGFERFLASYPELRREVLFLQIAPLSRESVEAYQEIRARLDALSGRINGEYADIDWNPVRYVNRNYRRDELAGIYRAAKVALVTPLRDGMNLVAKEFVAAQDPADPGVLVLSRFAGAANQLKSALIVNPNSPEEIADALHRALSMDRMERIERWRALFDNVQREDVTAWRDAFVNALAATREPDRARTAEGPFYGEQARPLPVHAGLHPDGGTERPGEGQAGQAPPLRDPEACGDPASLRLPAGTGRGLQVLGGDQGAFPRPPRT</sequence>
<keyword evidence="7 9" id="KW-0808">Transferase</keyword>
<evidence type="ECO:0000256" key="10">
    <source>
        <dbReference type="SAM" id="MobiDB-lite"/>
    </source>
</evidence>
<organism evidence="11 12">
    <name type="scientific">Phenylobacterium haematophilum</name>
    <dbReference type="NCBI Taxonomy" id="98513"/>
    <lineage>
        <taxon>Bacteria</taxon>
        <taxon>Pseudomonadati</taxon>
        <taxon>Pseudomonadota</taxon>
        <taxon>Alphaproteobacteria</taxon>
        <taxon>Caulobacterales</taxon>
        <taxon>Caulobacteraceae</taxon>
        <taxon>Phenylobacterium</taxon>
    </lineage>
</organism>
<dbReference type="GO" id="GO:0005992">
    <property type="term" value="P:trehalose biosynthetic process"/>
    <property type="evidence" value="ECO:0007669"/>
    <property type="project" value="UniProtKB-UniRule"/>
</dbReference>
<evidence type="ECO:0000256" key="3">
    <source>
        <dbReference type="ARBA" id="ARBA00011881"/>
    </source>
</evidence>
<comment type="caution">
    <text evidence="11">The sequence shown here is derived from an EMBL/GenBank/DDBJ whole genome shotgun (WGS) entry which is preliminary data.</text>
</comment>
<dbReference type="PANTHER" id="PTHR10788">
    <property type="entry name" value="TREHALOSE-6-PHOSPHATE SYNTHASE"/>
    <property type="match status" value="1"/>
</dbReference>
<evidence type="ECO:0000256" key="6">
    <source>
        <dbReference type="ARBA" id="ARBA00022676"/>
    </source>
</evidence>
<dbReference type="UniPathway" id="UPA00299"/>
<dbReference type="EC" id="2.4.1.15" evidence="4 9"/>
<evidence type="ECO:0000256" key="5">
    <source>
        <dbReference type="ARBA" id="ARBA00018539"/>
    </source>
</evidence>
<evidence type="ECO:0000313" key="11">
    <source>
        <dbReference type="EMBL" id="MBB3892509.1"/>
    </source>
</evidence>
<dbReference type="SUPFAM" id="SSF53756">
    <property type="entry name" value="UDP-Glycosyltransferase/glycogen phosphorylase"/>
    <property type="match status" value="1"/>
</dbReference>
<dbReference type="InterPro" id="IPR012766">
    <property type="entry name" value="Trehalose_OtsA"/>
</dbReference>
<keyword evidence="12" id="KW-1185">Reference proteome</keyword>
<accession>A0A840A3H8</accession>
<dbReference type="Gene3D" id="3.40.50.2000">
    <property type="entry name" value="Glycogen Phosphorylase B"/>
    <property type="match status" value="2"/>
</dbReference>
<evidence type="ECO:0000313" key="12">
    <source>
        <dbReference type="Proteomes" id="UP000530564"/>
    </source>
</evidence>